<feature type="chain" id="PRO_5003014173" evidence="2">
    <location>
        <begin position="21"/>
        <end position="100"/>
    </location>
</feature>
<dbReference type="PRINTS" id="PR00437">
    <property type="entry name" value="SMALLCYTKCXC"/>
</dbReference>
<organism evidence="4">
    <name type="scientific">Hippoglossus hippoglossus</name>
    <name type="common">Atlantic halibut</name>
    <name type="synonym">Pleuronectes hippoglossus</name>
    <dbReference type="NCBI Taxonomy" id="8267"/>
    <lineage>
        <taxon>Eukaryota</taxon>
        <taxon>Metazoa</taxon>
        <taxon>Chordata</taxon>
        <taxon>Craniata</taxon>
        <taxon>Vertebrata</taxon>
        <taxon>Euteleostomi</taxon>
        <taxon>Actinopterygii</taxon>
        <taxon>Neopterygii</taxon>
        <taxon>Teleostei</taxon>
        <taxon>Neoteleostei</taxon>
        <taxon>Acanthomorphata</taxon>
        <taxon>Carangaria</taxon>
        <taxon>Pleuronectiformes</taxon>
        <taxon>Pleuronectoidei</taxon>
        <taxon>Pleuronectidae</taxon>
        <taxon>Hippoglossus</taxon>
    </lineage>
</organism>
<gene>
    <name evidence="4" type="primary">IL8L</name>
</gene>
<dbReference type="GO" id="GO:0008009">
    <property type="term" value="F:chemokine activity"/>
    <property type="evidence" value="ECO:0007669"/>
    <property type="project" value="InterPro"/>
</dbReference>
<dbReference type="PRINTS" id="PR00436">
    <property type="entry name" value="INTERLEUKIN8"/>
</dbReference>
<proteinExistence type="predicted"/>
<evidence type="ECO:0000313" key="4">
    <source>
        <dbReference type="EMBL" id="ACY54778.1"/>
    </source>
</evidence>
<reference evidence="4" key="1">
    <citation type="submission" date="2009-02" db="EMBL/GenBank/DDBJ databases">
        <title>Cloning of interleukin 1 beta, interleukin-8 like, and interleukine-12 beta in Atlantic halibut (Hippoglossus hippoglossus).</title>
        <authorList>
            <person name="Patel S."/>
            <person name="Overgaard A.-C."/>
            <person name="Nerland A.H."/>
        </authorList>
    </citation>
    <scope>NUCLEOTIDE SEQUENCE</scope>
</reference>
<keyword evidence="2" id="KW-0732">Signal</keyword>
<dbReference type="Pfam" id="PF00048">
    <property type="entry name" value="IL8"/>
    <property type="match status" value="1"/>
</dbReference>
<dbReference type="SUPFAM" id="SSF54117">
    <property type="entry name" value="Interleukin 8-like chemokines"/>
    <property type="match status" value="1"/>
</dbReference>
<protein>
    <submittedName>
        <fullName evidence="4">Interleukin-8 like protein</fullName>
    </submittedName>
</protein>
<evidence type="ECO:0000259" key="3">
    <source>
        <dbReference type="Pfam" id="PF00048"/>
    </source>
</evidence>
<dbReference type="Gene3D" id="2.40.50.40">
    <property type="match status" value="1"/>
</dbReference>
<dbReference type="OrthoDB" id="8872899at2759"/>
<evidence type="ECO:0000256" key="2">
    <source>
        <dbReference type="SAM" id="SignalP"/>
    </source>
</evidence>
<feature type="domain" description="Chemokine interleukin-8-like" evidence="3">
    <location>
        <begin position="28"/>
        <end position="83"/>
    </location>
</feature>
<dbReference type="AlphaFoldDB" id="D0QTG0"/>
<feature type="signal peptide" evidence="2">
    <location>
        <begin position="1"/>
        <end position="20"/>
    </location>
</feature>
<dbReference type="GO" id="GO:0005615">
    <property type="term" value="C:extracellular space"/>
    <property type="evidence" value="ECO:0007669"/>
    <property type="project" value="UniProtKB-KW"/>
</dbReference>
<dbReference type="InterPro" id="IPR001089">
    <property type="entry name" value="Chemokine_CXC"/>
</dbReference>
<keyword evidence="1" id="KW-0202">Cytokine</keyword>
<name>D0QTG0_HIPHI</name>
<sequence length="100" mass="10880">MSGIMKVLLLLAASVCISTALLNESGQNCLCQRTYNSTDGSDLKDIQIYPATIFCDKVEIVVTTGAGHRYCLNHRAKAVKAIVIRILRSKRNAITPPQSS</sequence>
<dbReference type="InterPro" id="IPR036048">
    <property type="entry name" value="Interleukin_8-like_sf"/>
</dbReference>
<evidence type="ECO:0000256" key="1">
    <source>
        <dbReference type="ARBA" id="ARBA00022514"/>
    </source>
</evidence>
<dbReference type="InterPro" id="IPR001811">
    <property type="entry name" value="Chemokine_IL8-like_dom"/>
</dbReference>
<dbReference type="EMBL" id="FJ769833">
    <property type="protein sequence ID" value="ACY54778.1"/>
    <property type="molecule type" value="Genomic_DNA"/>
</dbReference>
<accession>D0QTG0</accession>
<dbReference type="GO" id="GO:0006955">
    <property type="term" value="P:immune response"/>
    <property type="evidence" value="ECO:0007669"/>
    <property type="project" value="InterPro"/>
</dbReference>